<protein>
    <recommendedName>
        <fullName evidence="5">MuF-like minor capsid protein</fullName>
    </recommendedName>
</protein>
<gene>
    <name evidence="3" type="primary">28</name>
</gene>
<dbReference type="GeneID" id="80560581"/>
<feature type="region of interest" description="Disordered" evidence="2">
    <location>
        <begin position="172"/>
        <end position="279"/>
    </location>
</feature>
<feature type="compositionally biased region" description="Polar residues" evidence="2">
    <location>
        <begin position="450"/>
        <end position="464"/>
    </location>
</feature>
<evidence type="ECO:0000313" key="3">
    <source>
        <dbReference type="EMBL" id="WGH20811.1"/>
    </source>
</evidence>
<evidence type="ECO:0000256" key="1">
    <source>
        <dbReference type="SAM" id="Coils"/>
    </source>
</evidence>
<dbReference type="KEGG" id="vg:80560581"/>
<dbReference type="RefSeq" id="YP_010842818.1">
    <property type="nucleotide sequence ID" value="NC_079146.1"/>
</dbReference>
<feature type="region of interest" description="Disordered" evidence="2">
    <location>
        <begin position="1"/>
        <end position="27"/>
    </location>
</feature>
<evidence type="ECO:0000256" key="2">
    <source>
        <dbReference type="SAM" id="MobiDB-lite"/>
    </source>
</evidence>
<feature type="compositionally biased region" description="Gly residues" evidence="2">
    <location>
        <begin position="189"/>
        <end position="202"/>
    </location>
</feature>
<keyword evidence="4" id="KW-1185">Reference proteome</keyword>
<evidence type="ECO:0000313" key="4">
    <source>
        <dbReference type="Proteomes" id="UP001243276"/>
    </source>
</evidence>
<sequence>MTTPGSLMPRPSLLDVPPVPPEQMTAEEQEKWTVAQVAAITLAAAAAREQITNNVVLQLVPMLRVINPYNEQAVTRFAAEAADLVARGIGEIGRVAWSAVSTRLAVQGYPLNARYQEPTDGRTTALEVAYKRVAADYRRRVAAGPESIAGTIAQAEEERFQAIGGAVVAEGRKGESNAEVAGTKRAPTKGGGSGSSSGGGSGADRSGSSKDDRGASKAGGSGSGGAASSASGAGAGAGESGTRRPPPPDRAVNRTAEDADEPAPDQPGGAEADADDPAAVEAELRREAALTEGEKRKLLEQVAQQEMEIRLERMVNDDMAMANRSAFRNAINAAPKGVISGYRRVLHPELSQSGQSCGLCVAASTRVYKKKDLMPLHNLCNCEPQEIVDGRDVGQQINDEDLDILYGEAEYSTHRTDLSNTKWKVFDHPELGPVLRSVPRSKKKKPVDIQFSSRESATDRGGQQ</sequence>
<dbReference type="EMBL" id="OQ709208">
    <property type="protein sequence ID" value="WGH20811.1"/>
    <property type="molecule type" value="Genomic_DNA"/>
</dbReference>
<feature type="coiled-coil region" evidence="1">
    <location>
        <begin position="281"/>
        <end position="308"/>
    </location>
</feature>
<organism evidence="3 4">
    <name type="scientific">Gordonia phage Commandaria</name>
    <dbReference type="NCBI Taxonomy" id="3038364"/>
    <lineage>
        <taxon>Viruses</taxon>
        <taxon>Duplodnaviria</taxon>
        <taxon>Heunggongvirae</taxon>
        <taxon>Uroviricota</taxon>
        <taxon>Caudoviricetes</taxon>
        <taxon>Zierdtviridae</taxon>
        <taxon>Emilbogenvirinae</taxon>
        <taxon>Commandariavirus</taxon>
        <taxon>Commandariavirus commandaria</taxon>
    </lineage>
</organism>
<keyword evidence="1" id="KW-0175">Coiled coil</keyword>
<feature type="region of interest" description="Disordered" evidence="2">
    <location>
        <begin position="433"/>
        <end position="464"/>
    </location>
</feature>
<accession>A0AAF0GKN2</accession>
<dbReference type="Proteomes" id="UP001243276">
    <property type="component" value="Segment"/>
</dbReference>
<proteinExistence type="predicted"/>
<name>A0AAF0GKN2_9CAUD</name>
<reference evidence="3" key="1">
    <citation type="submission" date="2023-03" db="EMBL/GenBank/DDBJ databases">
        <authorList>
            <person name="Adamson A.J."/>
            <person name="Baker B.A."/>
            <person name="Galadyk N."/>
            <person name="Joshi D.H."/>
            <person name="Kistler H.E."/>
            <person name="Roberts S.M."/>
            <person name="Saint K.A."/>
            <person name="Sunnen C.N."/>
            <person name="Garlena R.A."/>
            <person name="Russell D.A."/>
            <person name="Pope W.H."/>
            <person name="Jacobs-Sera D."/>
            <person name="Hatfull G.F."/>
        </authorList>
    </citation>
    <scope>NUCLEOTIDE SEQUENCE</scope>
</reference>
<evidence type="ECO:0008006" key="5">
    <source>
        <dbReference type="Google" id="ProtNLM"/>
    </source>
</evidence>